<evidence type="ECO:0000256" key="9">
    <source>
        <dbReference type="SAM" id="MobiDB-lite"/>
    </source>
</evidence>
<feature type="transmembrane region" description="Helical" evidence="10">
    <location>
        <begin position="143"/>
        <end position="161"/>
    </location>
</feature>
<dbReference type="InterPro" id="IPR037294">
    <property type="entry name" value="ABC_BtuC-like"/>
</dbReference>
<comment type="subcellular location">
    <subcellularLocation>
        <location evidence="1 8">Cell membrane</location>
        <topology evidence="1 8">Multi-pass membrane protein</topology>
    </subcellularLocation>
</comment>
<evidence type="ECO:0000313" key="12">
    <source>
        <dbReference type="Proteomes" id="UP001597453"/>
    </source>
</evidence>
<evidence type="ECO:0000256" key="10">
    <source>
        <dbReference type="SAM" id="Phobius"/>
    </source>
</evidence>
<keyword evidence="5 8" id="KW-0812">Transmembrane</keyword>
<feature type="transmembrane region" description="Helical" evidence="10">
    <location>
        <begin position="59"/>
        <end position="79"/>
    </location>
</feature>
<dbReference type="PANTHER" id="PTHR30477:SF8">
    <property type="entry name" value="METAL TRANSPORT SYSTEM MEMBRANE PROTEIN CT_070-RELATED"/>
    <property type="match status" value="1"/>
</dbReference>
<evidence type="ECO:0000256" key="5">
    <source>
        <dbReference type="ARBA" id="ARBA00022692"/>
    </source>
</evidence>
<dbReference type="Gene3D" id="1.10.3470.10">
    <property type="entry name" value="ABC transporter involved in vitamin B12 uptake, BtuC"/>
    <property type="match status" value="1"/>
</dbReference>
<comment type="similarity">
    <text evidence="2 8">Belongs to the ABC-3 integral membrane protein family.</text>
</comment>
<dbReference type="EMBL" id="JBHUNF010000010">
    <property type="protein sequence ID" value="MFD2675512.1"/>
    <property type="molecule type" value="Genomic_DNA"/>
</dbReference>
<evidence type="ECO:0000313" key="11">
    <source>
        <dbReference type="EMBL" id="MFD2675512.1"/>
    </source>
</evidence>
<feature type="transmembrane region" description="Helical" evidence="10">
    <location>
        <begin position="85"/>
        <end position="105"/>
    </location>
</feature>
<evidence type="ECO:0000256" key="4">
    <source>
        <dbReference type="ARBA" id="ARBA00022475"/>
    </source>
</evidence>
<keyword evidence="3 8" id="KW-0813">Transport</keyword>
<evidence type="ECO:0000256" key="3">
    <source>
        <dbReference type="ARBA" id="ARBA00022448"/>
    </source>
</evidence>
<keyword evidence="4" id="KW-1003">Cell membrane</keyword>
<keyword evidence="7 10" id="KW-0472">Membrane</keyword>
<feature type="compositionally biased region" description="Polar residues" evidence="9">
    <location>
        <begin position="310"/>
        <end position="319"/>
    </location>
</feature>
<evidence type="ECO:0000256" key="6">
    <source>
        <dbReference type="ARBA" id="ARBA00022989"/>
    </source>
</evidence>
<evidence type="ECO:0000256" key="1">
    <source>
        <dbReference type="ARBA" id="ARBA00004651"/>
    </source>
</evidence>
<comment type="caution">
    <text evidence="11">The sequence shown here is derived from an EMBL/GenBank/DDBJ whole genome shotgun (WGS) entry which is preliminary data.</text>
</comment>
<reference evidence="12" key="1">
    <citation type="journal article" date="2019" name="Int. J. Syst. Evol. Microbiol.">
        <title>The Global Catalogue of Microorganisms (GCM) 10K type strain sequencing project: providing services to taxonomists for standard genome sequencing and annotation.</title>
        <authorList>
            <consortium name="The Broad Institute Genomics Platform"/>
            <consortium name="The Broad Institute Genome Sequencing Center for Infectious Disease"/>
            <person name="Wu L."/>
            <person name="Ma J."/>
        </authorList>
    </citation>
    <scope>NUCLEOTIDE SEQUENCE [LARGE SCALE GENOMIC DNA]</scope>
    <source>
        <strain evidence="12">TISTR 1511</strain>
    </source>
</reference>
<dbReference type="Pfam" id="PF00950">
    <property type="entry name" value="ABC-3"/>
    <property type="match status" value="1"/>
</dbReference>
<accession>A0ABW5RKA1</accession>
<dbReference type="RefSeq" id="WP_083524647.1">
    <property type="nucleotide sequence ID" value="NZ_JBHUNF010000010.1"/>
</dbReference>
<feature type="region of interest" description="Disordered" evidence="9">
    <location>
        <begin position="310"/>
        <end position="340"/>
    </location>
</feature>
<evidence type="ECO:0000256" key="8">
    <source>
        <dbReference type="RuleBase" id="RU003943"/>
    </source>
</evidence>
<dbReference type="SUPFAM" id="SSF81345">
    <property type="entry name" value="ABC transporter involved in vitamin B12 uptake, BtuC"/>
    <property type="match status" value="1"/>
</dbReference>
<dbReference type="PANTHER" id="PTHR30477">
    <property type="entry name" value="ABC-TRANSPORTER METAL-BINDING PROTEIN"/>
    <property type="match status" value="1"/>
</dbReference>
<name>A0ABW5RKA1_9MICO</name>
<feature type="transmembrane region" description="Helical" evidence="10">
    <location>
        <begin position="227"/>
        <end position="251"/>
    </location>
</feature>
<proteinExistence type="inferred from homology"/>
<evidence type="ECO:0000256" key="7">
    <source>
        <dbReference type="ARBA" id="ARBA00023136"/>
    </source>
</evidence>
<gene>
    <name evidence="11" type="ORF">ACFSUQ_09445</name>
</gene>
<keyword evidence="6 10" id="KW-1133">Transmembrane helix</keyword>
<protein>
    <submittedName>
        <fullName evidence="11">Metal ABC transporter permease</fullName>
    </submittedName>
</protein>
<sequence>MTLAATAALAAVITALACAIPGTFVVLRGRSMVVDAMGHAMLPGVVIGYLVTGDLRSPLLIVGGAIAAITAVLCIESLARRRNVTGDAALGIVYPALFSIGVLLLSTRARHTHLDVNTVLVGDFNLAVLPQWQVGGSVLGSRYLWEVGTVCLVNVLFAWWFRKRLVASAFDPETAELLGLHPRRITLAAMTLTAFTVTVAFQGAGALLVLALVVVPPAVGQLLSDCIRTMMIATITTAVIGALLGFQLAYWCNAPTSAGMAVVFGVLCVLAAGIVQMRRWRMRQRASSERASLEGMADDRVASGLVLTERTTASASRQPQPKGHAGRLHPVARAFSHPKS</sequence>
<feature type="transmembrane region" description="Helical" evidence="10">
    <location>
        <begin position="187"/>
        <end position="215"/>
    </location>
</feature>
<dbReference type="InterPro" id="IPR001626">
    <property type="entry name" value="ABC_TroCD"/>
</dbReference>
<evidence type="ECO:0000256" key="2">
    <source>
        <dbReference type="ARBA" id="ARBA00008034"/>
    </source>
</evidence>
<keyword evidence="12" id="KW-1185">Reference proteome</keyword>
<dbReference type="Proteomes" id="UP001597453">
    <property type="component" value="Unassembled WGS sequence"/>
</dbReference>
<feature type="transmembrane region" description="Helical" evidence="10">
    <location>
        <begin position="257"/>
        <end position="275"/>
    </location>
</feature>
<organism evidence="11 12">
    <name type="scientific">Gulosibacter bifidus</name>
    <dbReference type="NCBI Taxonomy" id="272239"/>
    <lineage>
        <taxon>Bacteria</taxon>
        <taxon>Bacillati</taxon>
        <taxon>Actinomycetota</taxon>
        <taxon>Actinomycetes</taxon>
        <taxon>Micrococcales</taxon>
        <taxon>Microbacteriaceae</taxon>
        <taxon>Gulosibacter</taxon>
    </lineage>
</organism>